<dbReference type="InterPro" id="IPR011009">
    <property type="entry name" value="Kinase-like_dom_sf"/>
</dbReference>
<keyword evidence="5 9" id="KW-0547">Nucleotide-binding</keyword>
<dbReference type="Gene3D" id="3.30.40.10">
    <property type="entry name" value="Zinc/RING finger domain, C3HC4 (zinc finger)"/>
    <property type="match status" value="1"/>
</dbReference>
<dbReference type="SMART" id="SM00504">
    <property type="entry name" value="Ubox"/>
    <property type="match status" value="1"/>
</dbReference>
<evidence type="ECO:0000256" key="3">
    <source>
        <dbReference type="ARBA" id="ARBA00012483"/>
    </source>
</evidence>
<name>A0A2T7CYK9_9POAL</name>
<dbReference type="AlphaFoldDB" id="A0A2T7CYK9"/>
<proteinExistence type="predicted"/>
<dbReference type="EC" id="2.3.2.27" evidence="3"/>
<evidence type="ECO:0000256" key="11">
    <source>
        <dbReference type="SAM" id="MobiDB-lite"/>
    </source>
</evidence>
<keyword evidence="15" id="KW-1185">Reference proteome</keyword>
<dbReference type="InterPro" id="IPR008271">
    <property type="entry name" value="Ser/Thr_kinase_AS"/>
</dbReference>
<evidence type="ECO:0000256" key="1">
    <source>
        <dbReference type="ARBA" id="ARBA00000900"/>
    </source>
</evidence>
<dbReference type="Pfam" id="PF04564">
    <property type="entry name" value="U-box"/>
    <property type="match status" value="1"/>
</dbReference>
<dbReference type="PROSITE" id="PS51698">
    <property type="entry name" value="U_BOX"/>
    <property type="match status" value="1"/>
</dbReference>
<dbReference type="InterPro" id="IPR003613">
    <property type="entry name" value="Ubox_domain"/>
</dbReference>
<dbReference type="InterPro" id="IPR000719">
    <property type="entry name" value="Prot_kinase_dom"/>
</dbReference>
<dbReference type="OrthoDB" id="4062651at2759"/>
<comment type="catalytic activity">
    <reaction evidence="1">
        <text>S-ubiquitinyl-[E2 ubiquitin-conjugating enzyme]-L-cysteine + [acceptor protein]-L-lysine = [E2 ubiquitin-conjugating enzyme]-L-cysteine + N(6)-ubiquitinyl-[acceptor protein]-L-lysine.</text>
        <dbReference type="EC" id="2.3.2.27"/>
    </reaction>
</comment>
<dbReference type="Gramene" id="PUZ48411">
    <property type="protein sequence ID" value="PUZ48411"/>
    <property type="gene ID" value="GQ55_7G243100"/>
</dbReference>
<dbReference type="UniPathway" id="UPA00143"/>
<evidence type="ECO:0000256" key="8">
    <source>
        <dbReference type="ARBA" id="ARBA00022840"/>
    </source>
</evidence>
<gene>
    <name evidence="14" type="ORF">GQ55_7G243100</name>
</gene>
<dbReference type="Pfam" id="PF00069">
    <property type="entry name" value="Pkinase"/>
    <property type="match status" value="1"/>
</dbReference>
<dbReference type="InterPro" id="IPR017441">
    <property type="entry name" value="Protein_kinase_ATP_BS"/>
</dbReference>
<dbReference type="CDD" id="cd16655">
    <property type="entry name" value="RING-Ubox_WDSUB1-like"/>
    <property type="match status" value="1"/>
</dbReference>
<evidence type="ECO:0000313" key="14">
    <source>
        <dbReference type="EMBL" id="PUZ48411.1"/>
    </source>
</evidence>
<dbReference type="GO" id="GO:0061630">
    <property type="term" value="F:ubiquitin protein ligase activity"/>
    <property type="evidence" value="ECO:0007669"/>
    <property type="project" value="UniProtKB-EC"/>
</dbReference>
<feature type="compositionally biased region" description="Low complexity" evidence="11">
    <location>
        <begin position="217"/>
        <end position="228"/>
    </location>
</feature>
<dbReference type="GO" id="GO:0016567">
    <property type="term" value="P:protein ubiquitination"/>
    <property type="evidence" value="ECO:0007669"/>
    <property type="project" value="UniProtKB-UniPathway"/>
</dbReference>
<keyword evidence="10" id="KW-0175">Coiled coil</keyword>
<dbReference type="InterPro" id="IPR051348">
    <property type="entry name" value="U-box_ubiquitin_ligases"/>
</dbReference>
<keyword evidence="7" id="KW-0833">Ubl conjugation pathway</keyword>
<dbReference type="Proteomes" id="UP000244336">
    <property type="component" value="Chromosome 7"/>
</dbReference>
<evidence type="ECO:0000256" key="2">
    <source>
        <dbReference type="ARBA" id="ARBA00004906"/>
    </source>
</evidence>
<dbReference type="GO" id="GO:0005524">
    <property type="term" value="F:ATP binding"/>
    <property type="evidence" value="ECO:0007669"/>
    <property type="project" value="UniProtKB-UniRule"/>
</dbReference>
<sequence length="803" mass="90276">MITSNTMRPQELLAYREHEREKMEKKLNEYVLICRRLKVKCNKETIQNDDITKGIIELISLHGITKLVVGAASDKNYSKAMKAPTSKTALQIMEGAASSCKIWFTCKGSLIFTREANAEVPAVPSSPTATNTAPLPLFNISSQMRSIMIHKLENKASSSNVSTMNDMRRSRKDVLCSQSGRTGGTLPQPFEDAESTFNGKPRRPWSSEDFSVDSDRSQNSCCSSSPNDGPVSIYKTEAVDNNDISENGSNMHLSTDDSYDNISATPHELDKLKEALSEIQFLKKEVQEECNERRNAERELHSALQKVYALLIHCASLKSRLHISCRNELRQQKVFQEMLEKQRHGIDVMRREQEEAYAALYNANEQKVTLEQGISEIQLYVKDNEDKLATNKHQLEVIQADYDRLQHERDAAIRERVLSPSEALNNKFSLIEMQQATQDFDPTLKIGEGGFGSVYNGFIRNTTVAIKLLHPQIMQGQPEFHQEAKSASVLSTVRHPNLVTLIGTCPEAFGLVYEFFPNGSLEDRLACKNNTPPLTWQTRTRIIGEMCSALIFLHSNKPHPVVHGDLKPDNILLDANYSSKLGDFGICRLLIQTNTCSTTLYRTTNPRGTFSFMDPEFLTTGELTPRSDVYSFGIIILWLLTGKQPQRIAEIVEQAIEQGNLHSIIDNSAGSWPFIQVNQLAHIGLRCAELSRRRRPDLTVDVWKVVEPLMKAASMTARPLSGTNLSDGTCIPSYFICPILQEIMNDPYIAADGFTYEGEAIKGWLDSGHSTSPMTKLKLEHSLLVPNRALHSAILEWQQQEQH</sequence>
<keyword evidence="6" id="KW-0418">Kinase</keyword>
<keyword evidence="4" id="KW-0808">Transferase</keyword>
<evidence type="ECO:0000256" key="10">
    <source>
        <dbReference type="SAM" id="Coils"/>
    </source>
</evidence>
<evidence type="ECO:0000256" key="7">
    <source>
        <dbReference type="ARBA" id="ARBA00022786"/>
    </source>
</evidence>
<dbReference type="SUPFAM" id="SSF57850">
    <property type="entry name" value="RING/U-box"/>
    <property type="match status" value="1"/>
</dbReference>
<evidence type="ECO:0000313" key="15">
    <source>
        <dbReference type="Proteomes" id="UP000244336"/>
    </source>
</evidence>
<keyword evidence="8 9" id="KW-0067">ATP-binding</keyword>
<dbReference type="STRING" id="1504633.A0A2T7CYK9"/>
<feature type="region of interest" description="Disordered" evidence="11">
    <location>
        <begin position="158"/>
        <end position="229"/>
    </location>
</feature>
<dbReference type="CDD" id="cd01989">
    <property type="entry name" value="USP_STK_Ubox_N"/>
    <property type="match status" value="1"/>
</dbReference>
<organism evidence="14 15">
    <name type="scientific">Panicum hallii var. hallii</name>
    <dbReference type="NCBI Taxonomy" id="1504633"/>
    <lineage>
        <taxon>Eukaryota</taxon>
        <taxon>Viridiplantae</taxon>
        <taxon>Streptophyta</taxon>
        <taxon>Embryophyta</taxon>
        <taxon>Tracheophyta</taxon>
        <taxon>Spermatophyta</taxon>
        <taxon>Magnoliopsida</taxon>
        <taxon>Liliopsida</taxon>
        <taxon>Poales</taxon>
        <taxon>Poaceae</taxon>
        <taxon>PACMAD clade</taxon>
        <taxon>Panicoideae</taxon>
        <taxon>Panicodae</taxon>
        <taxon>Paniceae</taxon>
        <taxon>Panicinae</taxon>
        <taxon>Panicum</taxon>
        <taxon>Panicum sect. Panicum</taxon>
    </lineage>
</organism>
<feature type="binding site" evidence="9">
    <location>
        <position position="467"/>
    </location>
    <ligand>
        <name>ATP</name>
        <dbReference type="ChEBI" id="CHEBI:30616"/>
    </ligand>
</feature>
<feature type="coiled-coil region" evidence="10">
    <location>
        <begin position="388"/>
        <end position="415"/>
    </location>
</feature>
<evidence type="ECO:0000256" key="5">
    <source>
        <dbReference type="ARBA" id="ARBA00022741"/>
    </source>
</evidence>
<evidence type="ECO:0000259" key="13">
    <source>
        <dbReference type="PROSITE" id="PS51698"/>
    </source>
</evidence>
<dbReference type="GO" id="GO:0004672">
    <property type="term" value="F:protein kinase activity"/>
    <property type="evidence" value="ECO:0007669"/>
    <property type="project" value="InterPro"/>
</dbReference>
<dbReference type="Gene3D" id="1.10.510.10">
    <property type="entry name" value="Transferase(Phosphotransferase) domain 1"/>
    <property type="match status" value="1"/>
</dbReference>
<accession>A0A2T7CYK9</accession>
<dbReference type="SUPFAM" id="SSF56112">
    <property type="entry name" value="Protein kinase-like (PK-like)"/>
    <property type="match status" value="1"/>
</dbReference>
<comment type="pathway">
    <text evidence="2">Protein modification; protein ubiquitination.</text>
</comment>
<feature type="domain" description="Protein kinase" evidence="12">
    <location>
        <begin position="440"/>
        <end position="710"/>
    </location>
</feature>
<dbReference type="EMBL" id="CM009755">
    <property type="protein sequence ID" value="PUZ48411.1"/>
    <property type="molecule type" value="Genomic_DNA"/>
</dbReference>
<dbReference type="SMART" id="SM00220">
    <property type="entry name" value="S_TKc"/>
    <property type="match status" value="1"/>
</dbReference>
<dbReference type="PROSITE" id="PS50011">
    <property type="entry name" value="PROTEIN_KINASE_DOM"/>
    <property type="match status" value="1"/>
</dbReference>
<evidence type="ECO:0000256" key="6">
    <source>
        <dbReference type="ARBA" id="ARBA00022777"/>
    </source>
</evidence>
<reference evidence="14 15" key="1">
    <citation type="submission" date="2018-04" db="EMBL/GenBank/DDBJ databases">
        <title>WGS assembly of Panicum hallii var. hallii HAL2.</title>
        <authorList>
            <person name="Lovell J."/>
            <person name="Jenkins J."/>
            <person name="Lowry D."/>
            <person name="Mamidi S."/>
            <person name="Sreedasyam A."/>
            <person name="Weng X."/>
            <person name="Barry K."/>
            <person name="Bonette J."/>
            <person name="Campitelli B."/>
            <person name="Daum C."/>
            <person name="Gordon S."/>
            <person name="Gould B."/>
            <person name="Lipzen A."/>
            <person name="MacQueen A."/>
            <person name="Palacio-Mejia J."/>
            <person name="Plott C."/>
            <person name="Shakirov E."/>
            <person name="Shu S."/>
            <person name="Yoshinaga Y."/>
            <person name="Zane M."/>
            <person name="Rokhsar D."/>
            <person name="Grimwood J."/>
            <person name="Schmutz J."/>
            <person name="Juenger T."/>
        </authorList>
    </citation>
    <scope>NUCLEOTIDE SEQUENCE [LARGE SCALE GENOMIC DNA]</scope>
    <source>
        <strain evidence="15">cv. HAL2</strain>
    </source>
</reference>
<dbReference type="PANTHER" id="PTHR45647">
    <property type="entry name" value="OS02G0152300 PROTEIN"/>
    <property type="match status" value="1"/>
</dbReference>
<dbReference type="InterPro" id="IPR013083">
    <property type="entry name" value="Znf_RING/FYVE/PHD"/>
</dbReference>
<evidence type="ECO:0000259" key="12">
    <source>
        <dbReference type="PROSITE" id="PS50011"/>
    </source>
</evidence>
<dbReference type="Gene3D" id="3.30.200.20">
    <property type="entry name" value="Phosphorylase Kinase, domain 1"/>
    <property type="match status" value="1"/>
</dbReference>
<protein>
    <recommendedName>
        <fullName evidence="3">RING-type E3 ubiquitin transferase</fullName>
        <ecNumber evidence="3">2.3.2.27</ecNumber>
    </recommendedName>
</protein>
<evidence type="ECO:0000256" key="4">
    <source>
        <dbReference type="ARBA" id="ARBA00022679"/>
    </source>
</evidence>
<evidence type="ECO:0000256" key="9">
    <source>
        <dbReference type="PROSITE-ProRule" id="PRU10141"/>
    </source>
</evidence>
<dbReference type="PROSITE" id="PS00108">
    <property type="entry name" value="PROTEIN_KINASE_ST"/>
    <property type="match status" value="1"/>
</dbReference>
<dbReference type="PANTHER" id="PTHR45647:SF100">
    <property type="entry name" value="U-BOX DOMAIN-CONTAINING PROTEIN 33"/>
    <property type="match status" value="1"/>
</dbReference>
<feature type="domain" description="U-box" evidence="13">
    <location>
        <begin position="730"/>
        <end position="803"/>
    </location>
</feature>
<dbReference type="PROSITE" id="PS00107">
    <property type="entry name" value="PROTEIN_KINASE_ATP"/>
    <property type="match status" value="1"/>
</dbReference>
<feature type="coiled-coil region" evidence="10">
    <location>
        <begin position="269"/>
        <end position="306"/>
    </location>
</feature>